<dbReference type="InterPro" id="IPR036890">
    <property type="entry name" value="HATPase_C_sf"/>
</dbReference>
<evidence type="ECO:0000313" key="14">
    <source>
        <dbReference type="Proteomes" id="UP000229730"/>
    </source>
</evidence>
<feature type="domain" description="Histidine kinase" evidence="11">
    <location>
        <begin position="393"/>
        <end position="610"/>
    </location>
</feature>
<dbReference type="PROSITE" id="PS50839">
    <property type="entry name" value="CHASE"/>
    <property type="match status" value="1"/>
</dbReference>
<dbReference type="EMBL" id="PDEM01000016">
    <property type="protein sequence ID" value="PHZ85198.1"/>
    <property type="molecule type" value="Genomic_DNA"/>
</dbReference>
<dbReference type="FunFam" id="3.30.565.10:FF:000006">
    <property type="entry name" value="Sensor histidine kinase WalK"/>
    <property type="match status" value="1"/>
</dbReference>
<dbReference type="Proteomes" id="UP000229730">
    <property type="component" value="Unassembled WGS sequence"/>
</dbReference>
<dbReference type="GO" id="GO:0007234">
    <property type="term" value="P:osmosensory signaling via phosphorelay pathway"/>
    <property type="evidence" value="ECO:0007669"/>
    <property type="project" value="TreeGrafter"/>
</dbReference>
<dbReference type="GO" id="GO:0016020">
    <property type="term" value="C:membrane"/>
    <property type="evidence" value="ECO:0007669"/>
    <property type="project" value="UniProtKB-SubCell"/>
</dbReference>
<dbReference type="SMART" id="SM00387">
    <property type="entry name" value="HATPase_c"/>
    <property type="match status" value="1"/>
</dbReference>
<evidence type="ECO:0000313" key="13">
    <source>
        <dbReference type="EMBL" id="PHZ85198.1"/>
    </source>
</evidence>
<sequence length="611" mass="69486">MGALYTPVAKGKKLNNKEAFIKEKAAIIRGGQLHWYHWLVVGLSLLLTCTAWYISKNNIDERTKVFFEREADQVVELVVERMLKYEDALWSGVAAIQSHGGDMTHDQWIVFAESLRIDVKYPGINGIGVIHHVLPETLSGYLEQQRISRPDYGIHPAHQNAEYLPISYIEPVKDNIKAVGLDMAHEANRYSAALKARDEGGANITGPIVLVQDEGGTPGFLFFAPFYQGKKNVTLEDRQANFTGAVYAPFVVEKLLEGTLKKDRRRVGIQFLDGDDILHDELNGGESDFDPDPMYKKSVSLELYGRHWVFNIWSSESFRKETSNHQPLIILIGGIVIDTMLLILFLFVTRSNKRALCFAERMSQSYNDKAKELSHLVEILSQSNKELDQFAYIASHDLKEPLRGISSYAQFLSEDYADKLDDDGIYKLKTLVKLSERMDKLISDLLHVSRLGRTDLKLVTVDMDRILKEDVLDNLEFSIQEKNIQIRIDRPLPLYECDPLWIKELWQNLISNAVKYNDKSDGWVEIGYKESENEDNVFYVKDNGIGIPGKHKEDIFNIFKRLHASDKFGGGSGAGLFIARKIVDRHNGRMWVESNMGEGTTVYFTLKGVDV</sequence>
<dbReference type="Pfam" id="PF03924">
    <property type="entry name" value="CHASE"/>
    <property type="match status" value="1"/>
</dbReference>
<dbReference type="Gene3D" id="3.30.565.10">
    <property type="entry name" value="Histidine kinase-like ATPase, C-terminal domain"/>
    <property type="match status" value="1"/>
</dbReference>
<dbReference type="PROSITE" id="PS50109">
    <property type="entry name" value="HIS_KIN"/>
    <property type="match status" value="1"/>
</dbReference>
<dbReference type="InterPro" id="IPR006189">
    <property type="entry name" value="CHASE_dom"/>
</dbReference>
<dbReference type="InParanoid" id="A0A2G4YS94"/>
<dbReference type="Pfam" id="PF02518">
    <property type="entry name" value="HATPase_c"/>
    <property type="match status" value="1"/>
</dbReference>
<evidence type="ECO:0000256" key="3">
    <source>
        <dbReference type="ARBA" id="ARBA00012438"/>
    </source>
</evidence>
<keyword evidence="8 10" id="KW-1133">Transmembrane helix</keyword>
<dbReference type="InterPro" id="IPR042240">
    <property type="entry name" value="CHASE_sf"/>
</dbReference>
<dbReference type="SMART" id="SM01079">
    <property type="entry name" value="CHASE"/>
    <property type="match status" value="1"/>
</dbReference>
<dbReference type="CDD" id="cd00082">
    <property type="entry name" value="HisKA"/>
    <property type="match status" value="1"/>
</dbReference>
<feature type="transmembrane region" description="Helical" evidence="10">
    <location>
        <begin position="35"/>
        <end position="54"/>
    </location>
</feature>
<keyword evidence="5" id="KW-0808">Transferase</keyword>
<comment type="catalytic activity">
    <reaction evidence="1">
        <text>ATP + protein L-histidine = ADP + protein N-phospho-L-histidine.</text>
        <dbReference type="EC" id="2.7.13.3"/>
    </reaction>
</comment>
<dbReference type="Gene3D" id="1.10.287.130">
    <property type="match status" value="1"/>
</dbReference>
<dbReference type="PRINTS" id="PR00344">
    <property type="entry name" value="BCTRLSENSOR"/>
</dbReference>
<evidence type="ECO:0000256" key="7">
    <source>
        <dbReference type="ARBA" id="ARBA00022777"/>
    </source>
</evidence>
<evidence type="ECO:0000256" key="1">
    <source>
        <dbReference type="ARBA" id="ARBA00000085"/>
    </source>
</evidence>
<dbReference type="SUPFAM" id="SSF47384">
    <property type="entry name" value="Homodimeric domain of signal transducing histidine kinase"/>
    <property type="match status" value="1"/>
</dbReference>
<dbReference type="InterPro" id="IPR005467">
    <property type="entry name" value="His_kinase_dom"/>
</dbReference>
<keyword evidence="4" id="KW-0597">Phosphoprotein</keyword>
<evidence type="ECO:0000256" key="6">
    <source>
        <dbReference type="ARBA" id="ARBA00022692"/>
    </source>
</evidence>
<dbReference type="PANTHER" id="PTHR42878">
    <property type="entry name" value="TWO-COMPONENT HISTIDINE KINASE"/>
    <property type="match status" value="1"/>
</dbReference>
<evidence type="ECO:0000256" key="4">
    <source>
        <dbReference type="ARBA" id="ARBA00022553"/>
    </source>
</evidence>
<gene>
    <name evidence="13" type="ORF">CRD36_07255</name>
</gene>
<evidence type="ECO:0000259" key="12">
    <source>
        <dbReference type="PROSITE" id="PS50839"/>
    </source>
</evidence>
<dbReference type="PANTHER" id="PTHR42878:SF15">
    <property type="entry name" value="BACTERIOPHYTOCHROME"/>
    <property type="match status" value="1"/>
</dbReference>
<evidence type="ECO:0000256" key="9">
    <source>
        <dbReference type="ARBA" id="ARBA00023136"/>
    </source>
</evidence>
<dbReference type="Gene3D" id="3.30.450.350">
    <property type="entry name" value="CHASE domain"/>
    <property type="match status" value="1"/>
</dbReference>
<keyword evidence="7 13" id="KW-0418">Kinase</keyword>
<feature type="domain" description="CHASE" evidence="12">
    <location>
        <begin position="154"/>
        <end position="260"/>
    </location>
</feature>
<dbReference type="Pfam" id="PF00512">
    <property type="entry name" value="HisKA"/>
    <property type="match status" value="1"/>
</dbReference>
<evidence type="ECO:0000256" key="8">
    <source>
        <dbReference type="ARBA" id="ARBA00022989"/>
    </source>
</evidence>
<comment type="subcellular location">
    <subcellularLocation>
        <location evidence="2">Membrane</location>
    </subcellularLocation>
</comment>
<keyword evidence="6 10" id="KW-0812">Transmembrane</keyword>
<protein>
    <recommendedName>
        <fullName evidence="3">histidine kinase</fullName>
        <ecNumber evidence="3">2.7.13.3</ecNumber>
    </recommendedName>
</protein>
<dbReference type="SMART" id="SM00388">
    <property type="entry name" value="HisKA"/>
    <property type="match status" value="1"/>
</dbReference>
<dbReference type="GO" id="GO:0000155">
    <property type="term" value="F:phosphorelay sensor kinase activity"/>
    <property type="evidence" value="ECO:0007669"/>
    <property type="project" value="InterPro"/>
</dbReference>
<evidence type="ECO:0000256" key="2">
    <source>
        <dbReference type="ARBA" id="ARBA00004370"/>
    </source>
</evidence>
<dbReference type="OrthoDB" id="9795133at2"/>
<dbReference type="EC" id="2.7.13.3" evidence="3"/>
<reference evidence="13 14" key="1">
    <citation type="submission" date="2017-10" db="EMBL/GenBank/DDBJ databases">
        <title>Frigbacter circumglobatus gen. nov. sp. nov., isolated from sediment cultured in situ.</title>
        <authorList>
            <person name="Zhao Z."/>
        </authorList>
    </citation>
    <scope>NUCLEOTIDE SEQUENCE [LARGE SCALE GENOMIC DNA]</scope>
    <source>
        <strain evidence="13 14">ZYL</strain>
    </source>
</reference>
<dbReference type="GO" id="GO:0000156">
    <property type="term" value="F:phosphorelay response regulator activity"/>
    <property type="evidence" value="ECO:0007669"/>
    <property type="project" value="TreeGrafter"/>
</dbReference>
<dbReference type="InterPro" id="IPR004358">
    <property type="entry name" value="Sig_transdc_His_kin-like_C"/>
</dbReference>
<dbReference type="GO" id="GO:0030295">
    <property type="term" value="F:protein kinase activator activity"/>
    <property type="evidence" value="ECO:0007669"/>
    <property type="project" value="TreeGrafter"/>
</dbReference>
<dbReference type="AlphaFoldDB" id="A0A2G4YS94"/>
<keyword evidence="9 10" id="KW-0472">Membrane</keyword>
<organism evidence="13 14">
    <name type="scientific">Paremcibacter congregatus</name>
    <dbReference type="NCBI Taxonomy" id="2043170"/>
    <lineage>
        <taxon>Bacteria</taxon>
        <taxon>Pseudomonadati</taxon>
        <taxon>Pseudomonadota</taxon>
        <taxon>Alphaproteobacteria</taxon>
        <taxon>Emcibacterales</taxon>
        <taxon>Emcibacteraceae</taxon>
        <taxon>Paremcibacter</taxon>
    </lineage>
</organism>
<evidence type="ECO:0000256" key="5">
    <source>
        <dbReference type="ARBA" id="ARBA00022679"/>
    </source>
</evidence>
<dbReference type="InterPro" id="IPR003661">
    <property type="entry name" value="HisK_dim/P_dom"/>
</dbReference>
<dbReference type="InterPro" id="IPR036097">
    <property type="entry name" value="HisK_dim/P_sf"/>
</dbReference>
<dbReference type="InterPro" id="IPR050351">
    <property type="entry name" value="BphY/WalK/GraS-like"/>
</dbReference>
<feature type="transmembrane region" description="Helical" evidence="10">
    <location>
        <begin position="328"/>
        <end position="348"/>
    </location>
</feature>
<keyword evidence="14" id="KW-1185">Reference proteome</keyword>
<evidence type="ECO:0000259" key="11">
    <source>
        <dbReference type="PROSITE" id="PS50109"/>
    </source>
</evidence>
<evidence type="ECO:0000256" key="10">
    <source>
        <dbReference type="SAM" id="Phobius"/>
    </source>
</evidence>
<accession>A0A2G4YS94</accession>
<name>A0A2G4YS94_9PROT</name>
<dbReference type="InterPro" id="IPR003594">
    <property type="entry name" value="HATPase_dom"/>
</dbReference>
<proteinExistence type="predicted"/>
<comment type="caution">
    <text evidence="13">The sequence shown here is derived from an EMBL/GenBank/DDBJ whole genome shotgun (WGS) entry which is preliminary data.</text>
</comment>
<dbReference type="SUPFAM" id="SSF55874">
    <property type="entry name" value="ATPase domain of HSP90 chaperone/DNA topoisomerase II/histidine kinase"/>
    <property type="match status" value="1"/>
</dbReference>